<reference evidence="3" key="1">
    <citation type="journal article" date="2019" name="Int. J. Syst. Evol. Microbiol.">
        <title>The Global Catalogue of Microorganisms (GCM) 10K type strain sequencing project: providing services to taxonomists for standard genome sequencing and annotation.</title>
        <authorList>
            <consortium name="The Broad Institute Genomics Platform"/>
            <consortium name="The Broad Institute Genome Sequencing Center for Infectious Disease"/>
            <person name="Wu L."/>
            <person name="Ma J."/>
        </authorList>
    </citation>
    <scope>NUCLEOTIDE SEQUENCE [LARGE SCALE GENOMIC DNA]</scope>
    <source>
        <strain evidence="3">CCUG 55131</strain>
    </source>
</reference>
<dbReference type="SUPFAM" id="SSF75011">
    <property type="entry name" value="3-carboxy-cis,cis-mucoante lactonizing enzyme"/>
    <property type="match status" value="1"/>
</dbReference>
<comment type="caution">
    <text evidence="2">The sequence shown here is derived from an EMBL/GenBank/DDBJ whole genome shotgun (WGS) entry which is preliminary data.</text>
</comment>
<dbReference type="Proteomes" id="UP001597413">
    <property type="component" value="Unassembled WGS sequence"/>
</dbReference>
<dbReference type="RefSeq" id="WP_377393381.1">
    <property type="nucleotide sequence ID" value="NZ_JBHUIX010000020.1"/>
</dbReference>
<dbReference type="InterPro" id="IPR017481">
    <property type="entry name" value="CHP03032"/>
</dbReference>
<evidence type="ECO:0000259" key="1">
    <source>
        <dbReference type="Pfam" id="PF16261"/>
    </source>
</evidence>
<dbReference type="Pfam" id="PF16261">
    <property type="entry name" value="DUF4915"/>
    <property type="match status" value="1"/>
</dbReference>
<accession>A0ABW5AE60</accession>
<organism evidence="2 3">
    <name type="scientific">Rhodobacter lacus</name>
    <dbReference type="NCBI Taxonomy" id="1641972"/>
    <lineage>
        <taxon>Bacteria</taxon>
        <taxon>Pseudomonadati</taxon>
        <taxon>Pseudomonadota</taxon>
        <taxon>Alphaproteobacteria</taxon>
        <taxon>Rhodobacterales</taxon>
        <taxon>Rhodobacter group</taxon>
        <taxon>Rhodobacter</taxon>
    </lineage>
</organism>
<evidence type="ECO:0000313" key="3">
    <source>
        <dbReference type="Proteomes" id="UP001597413"/>
    </source>
</evidence>
<feature type="domain" description="Conserved hypothetical protein CHP03032" evidence="1">
    <location>
        <begin position="57"/>
        <end position="375"/>
    </location>
</feature>
<name>A0ABW5AE60_9RHOB</name>
<sequence length="393" mass="43698">MQWIASYPFHFRGKFTLQNVESLPFSAADRHCFYPFRSRCFQLQEVFMDFSIHPSLHFGDWLQESGSAIALSSYQAGKVLLLGRRENGGLRANQSNFGRCMGIAFSPDHRRMFLATERMLVRLDDFLTPGQIWEDGSDALFVPRQSWITGGLDIHDLCLDAAQEPIFVNTLFNCLGTLADGFNFRPLWKPAFISALVPEDRCHLNGLACENGQPRYVTAVAATDRKDGWREHRDAGGLVIDVPSGETVCAGLSMPHSPRLFGGKLWVLNSGRGELCVVDPANGQLEVVTRFDGYARGLAFQRHYAIVGLSLPRYETFSGLPLDAILSARKLEPRCGLSVVDLRSGRQVAGARIEGEMREIYDVQVIAGRHNPQALSLRDKKLPGLVAIASAER</sequence>
<evidence type="ECO:0000313" key="2">
    <source>
        <dbReference type="EMBL" id="MFD2175824.1"/>
    </source>
</evidence>
<dbReference type="EMBL" id="JBHUIX010000020">
    <property type="protein sequence ID" value="MFD2175824.1"/>
    <property type="molecule type" value="Genomic_DNA"/>
</dbReference>
<protein>
    <submittedName>
        <fullName evidence="2">TIGR03032 family protein</fullName>
    </submittedName>
</protein>
<dbReference type="NCBIfam" id="TIGR03032">
    <property type="entry name" value="TIGR03032 family protein"/>
    <property type="match status" value="1"/>
</dbReference>
<proteinExistence type="predicted"/>
<gene>
    <name evidence="2" type="ORF">ACFSM0_17155</name>
</gene>
<keyword evidence="3" id="KW-1185">Reference proteome</keyword>